<reference evidence="2 3" key="1">
    <citation type="submission" date="2020-02" db="EMBL/GenBank/DDBJ databases">
        <title>Whole-genome analyses of novel actinobacteria.</title>
        <authorList>
            <person name="Sahin N."/>
        </authorList>
    </citation>
    <scope>NUCLEOTIDE SEQUENCE [LARGE SCALE GENOMIC DNA]</scope>
    <source>
        <strain evidence="2 3">A7024</strain>
    </source>
</reference>
<dbReference type="Gene3D" id="2.130.10.10">
    <property type="entry name" value="YVTN repeat-like/Quinoprotein amine dehydrogenase"/>
    <property type="match status" value="1"/>
</dbReference>
<evidence type="ECO:0000313" key="3">
    <source>
        <dbReference type="Proteomes" id="UP000481583"/>
    </source>
</evidence>
<feature type="signal peptide" evidence="1">
    <location>
        <begin position="1"/>
        <end position="32"/>
    </location>
</feature>
<evidence type="ECO:0000256" key="1">
    <source>
        <dbReference type="SAM" id="SignalP"/>
    </source>
</evidence>
<keyword evidence="3" id="KW-1185">Reference proteome</keyword>
<organism evidence="2 3">
    <name type="scientific">Streptomyces coryli</name>
    <dbReference type="NCBI Taxonomy" id="1128680"/>
    <lineage>
        <taxon>Bacteria</taxon>
        <taxon>Bacillati</taxon>
        <taxon>Actinomycetota</taxon>
        <taxon>Actinomycetes</taxon>
        <taxon>Kitasatosporales</taxon>
        <taxon>Streptomycetaceae</taxon>
        <taxon>Streptomyces</taxon>
    </lineage>
</organism>
<dbReference type="EMBL" id="JAAKZV010000398">
    <property type="protein sequence ID" value="NGN70064.1"/>
    <property type="molecule type" value="Genomic_DNA"/>
</dbReference>
<dbReference type="InterPro" id="IPR015943">
    <property type="entry name" value="WD40/YVTN_repeat-like_dom_sf"/>
</dbReference>
<name>A0A6G4UD18_9ACTN</name>
<proteinExistence type="predicted"/>
<comment type="caution">
    <text evidence="2">The sequence shown here is derived from an EMBL/GenBank/DDBJ whole genome shotgun (WGS) entry which is preliminary data.</text>
</comment>
<dbReference type="Proteomes" id="UP000481583">
    <property type="component" value="Unassembled WGS sequence"/>
</dbReference>
<feature type="chain" id="PRO_5026328582" evidence="1">
    <location>
        <begin position="33"/>
        <end position="376"/>
    </location>
</feature>
<keyword evidence="1" id="KW-0732">Signal</keyword>
<protein>
    <submittedName>
        <fullName evidence="2">Uncharacterized protein</fullName>
    </submittedName>
</protein>
<dbReference type="SUPFAM" id="SSF110296">
    <property type="entry name" value="Oligoxyloglucan reducing end-specific cellobiohydrolase"/>
    <property type="match status" value="1"/>
</dbReference>
<dbReference type="RefSeq" id="WP_165245548.1">
    <property type="nucleotide sequence ID" value="NZ_JAAKZV010000398.1"/>
</dbReference>
<dbReference type="AlphaFoldDB" id="A0A6G4UD18"/>
<gene>
    <name evidence="2" type="ORF">G5C51_40025</name>
</gene>
<accession>A0A6G4UD18</accession>
<evidence type="ECO:0000313" key="2">
    <source>
        <dbReference type="EMBL" id="NGN70064.1"/>
    </source>
</evidence>
<sequence length="376" mass="39598">MMRLRKRTRGFAAVAGAAAVLAAWGAVGSAQGGEGGGDREARYKSIIADPTPKPADVIWAAGAPDGVARAGDGSLLLTYFAGNVEDDEGPAASAWRITDPDGRTVAQRAVHTDMESTPDRFKGVSDGFVRVPPGEGADGAYALDLSGKRHKVTVSQTALGTRPGDIMLNEVEPTLIYRPASRTVAAPAGVPDYGVRLAVDERGTAWSLDQPLSEDPNRVVWQREGSTLGSQPVPSPYAGGLLAAKGGTAAVLLDSDEGAGGLMVTADRGKTWRTVTGGGVPWQELKQETGLLVLKARSDGRLVVGEEGGRYWLADDRTNTSFHEVEAPAKFTSFDVHGNTLYGIVDATTATYDLVKGEGLWASRDDGRTWKRVAKP</sequence>